<evidence type="ECO:0000313" key="1">
    <source>
        <dbReference type="EMBL" id="AQP46505.1"/>
    </source>
</evidence>
<keyword evidence="2" id="KW-1185">Reference proteome</keyword>
<dbReference type="KEGG" id="tes:BW730_02065"/>
<protein>
    <submittedName>
        <fullName evidence="1">Uncharacterized protein</fullName>
    </submittedName>
</protein>
<accession>A0A1Q2CKD1</accession>
<reference evidence="2" key="1">
    <citation type="submission" date="2017-02" db="EMBL/GenBank/DDBJ databases">
        <title>Tessaracoccus aquaemaris sp. nov., isolated from the intestine of a Korean rockfish, Sebastes schlegelii, in a marine aquaculture pond.</title>
        <authorList>
            <person name="Tak E.J."/>
            <person name="Bae J.-W."/>
        </authorList>
    </citation>
    <scope>NUCLEOTIDE SEQUENCE [LARGE SCALE GENOMIC DNA]</scope>
    <source>
        <strain evidence="2">NSG39</strain>
    </source>
</reference>
<proteinExistence type="predicted"/>
<dbReference type="RefSeq" id="WP_077684805.1">
    <property type="nucleotide sequence ID" value="NZ_CP019606.1"/>
</dbReference>
<sequence>MSSSRSRTRARVLLVGLPLLAGLVPLALAVVAWVVGWPLISVVLVLVGYLLARSALRSPRLPVDDKRRAVDLPTSGHPELWRLVRDAAADAKVAPPAALALTDRVGVDYDERRRALALGYGALSLLEARELRAAVAHELVTATRLPAEVRRQAAFARRESDRRGRWARMRADLYRAAHSMDDVEAAAAKAGAKAGGAAALNEARASLAAADLLGFEIEDLITVMSDAGLRGPLDEAWRRFAATHGRPRPAGLVPATTLLDDPFAVEDDWLLPALQRGTWEQIAVVAAPRQMAFALFGETVPEVDPTPRGMLDQEDGGDDLDPWILRLAARVALGVPAVGLAWGQDDDVLTFADPNALGDAVDRAVERGNSQPVRDLIASLGGDLDRRLTPGQDRYLGTLAGLVTGGALVDLHLFGDGVLIAQAEPGRDAWEAARNVARSDDPRAAGRWIPAERIGGAHDVTSFELLIDDAWERFDDGPEPAILPMRFVPKTRFAEALVRHGARVEDIDDLL</sequence>
<evidence type="ECO:0000313" key="2">
    <source>
        <dbReference type="Proteomes" id="UP000188145"/>
    </source>
</evidence>
<dbReference type="AlphaFoldDB" id="A0A1Q2CKD1"/>
<name>A0A1Q2CKD1_9ACTN</name>
<dbReference type="Proteomes" id="UP000188145">
    <property type="component" value="Chromosome"/>
</dbReference>
<dbReference type="EMBL" id="CP019606">
    <property type="protein sequence ID" value="AQP46505.1"/>
    <property type="molecule type" value="Genomic_DNA"/>
</dbReference>
<gene>
    <name evidence="1" type="ORF">BW730_02065</name>
</gene>
<organism evidence="1 2">
    <name type="scientific">Tessaracoccus aquimaris</name>
    <dbReference type="NCBI Taxonomy" id="1332264"/>
    <lineage>
        <taxon>Bacteria</taxon>
        <taxon>Bacillati</taxon>
        <taxon>Actinomycetota</taxon>
        <taxon>Actinomycetes</taxon>
        <taxon>Propionibacteriales</taxon>
        <taxon>Propionibacteriaceae</taxon>
        <taxon>Tessaracoccus</taxon>
    </lineage>
</organism>